<feature type="site" description="Essential for catalytic activity" evidence="14">
    <location>
        <position position="159"/>
    </location>
</feature>
<evidence type="ECO:0000313" key="16">
    <source>
        <dbReference type="Proteomes" id="UP000238348"/>
    </source>
</evidence>
<dbReference type="GO" id="GO:0003935">
    <property type="term" value="F:GTP cyclohydrolase II activity"/>
    <property type="evidence" value="ECO:0007669"/>
    <property type="project" value="TreeGrafter"/>
</dbReference>
<dbReference type="SUPFAM" id="SSF55821">
    <property type="entry name" value="YrdC/RibB"/>
    <property type="match status" value="1"/>
</dbReference>
<dbReference type="GO" id="GO:0008686">
    <property type="term" value="F:3,4-dihydroxy-2-butanone-4-phosphate synthase activity"/>
    <property type="evidence" value="ECO:0007669"/>
    <property type="project" value="UniProtKB-UniRule"/>
</dbReference>
<keyword evidence="10 14" id="KW-0479">Metal-binding</keyword>
<dbReference type="OrthoDB" id="9793111at2"/>
<comment type="pathway">
    <text evidence="4 14">Cofactor biosynthesis; riboflavin biosynthesis; 2-hydroxy-3-oxobutyl phosphate from D-ribulose 5-phosphate: step 1/1.</text>
</comment>
<keyword evidence="15" id="KW-0378">Hydrolase</keyword>
<evidence type="ECO:0000256" key="13">
    <source>
        <dbReference type="ARBA" id="ARBA00023239"/>
    </source>
</evidence>
<dbReference type="EMBL" id="CP012673">
    <property type="protein sequence ID" value="AUX48711.1"/>
    <property type="molecule type" value="Genomic_DNA"/>
</dbReference>
<dbReference type="GO" id="GO:0030145">
    <property type="term" value="F:manganese ion binding"/>
    <property type="evidence" value="ECO:0007669"/>
    <property type="project" value="UniProtKB-UniRule"/>
</dbReference>
<feature type="binding site" evidence="14">
    <location>
        <begin position="135"/>
        <end position="139"/>
    </location>
    <ligand>
        <name>D-ribulose 5-phosphate</name>
        <dbReference type="ChEBI" id="CHEBI:58121"/>
    </ligand>
</feature>
<evidence type="ECO:0000256" key="12">
    <source>
        <dbReference type="ARBA" id="ARBA00023211"/>
    </source>
</evidence>
<dbReference type="InterPro" id="IPR000422">
    <property type="entry name" value="DHBP_synthase_RibB"/>
</dbReference>
<dbReference type="InterPro" id="IPR017945">
    <property type="entry name" value="DHBP_synth_RibB-like_a/b_dom"/>
</dbReference>
<gene>
    <name evidence="14" type="primary">ribB</name>
    <name evidence="15" type="ORF">SOCE26_102520</name>
</gene>
<dbReference type="PANTHER" id="PTHR21327">
    <property type="entry name" value="GTP CYCLOHYDROLASE II-RELATED"/>
    <property type="match status" value="1"/>
</dbReference>
<feature type="site" description="Essential for catalytic activity" evidence="14">
    <location>
        <position position="121"/>
    </location>
</feature>
<evidence type="ECO:0000256" key="3">
    <source>
        <dbReference type="ARBA" id="ARBA00002284"/>
    </source>
</evidence>
<evidence type="ECO:0000256" key="2">
    <source>
        <dbReference type="ARBA" id="ARBA00001936"/>
    </source>
</evidence>
<dbReference type="AlphaFoldDB" id="A0A2L0FB09"/>
<feature type="binding site" evidence="14">
    <location>
        <position position="27"/>
    </location>
    <ligand>
        <name>D-ribulose 5-phosphate</name>
        <dbReference type="ChEBI" id="CHEBI:58121"/>
    </ligand>
</feature>
<dbReference type="GO" id="GO:0005829">
    <property type="term" value="C:cytosol"/>
    <property type="evidence" value="ECO:0007669"/>
    <property type="project" value="TreeGrafter"/>
</dbReference>
<accession>A0A2L0FB09</accession>
<organism evidence="15 16">
    <name type="scientific">Sorangium cellulosum</name>
    <name type="common">Polyangium cellulosum</name>
    <dbReference type="NCBI Taxonomy" id="56"/>
    <lineage>
        <taxon>Bacteria</taxon>
        <taxon>Pseudomonadati</taxon>
        <taxon>Myxococcota</taxon>
        <taxon>Polyangia</taxon>
        <taxon>Polyangiales</taxon>
        <taxon>Polyangiaceae</taxon>
        <taxon>Sorangium</taxon>
    </lineage>
</organism>
<dbReference type="Proteomes" id="UP000238348">
    <property type="component" value="Chromosome"/>
</dbReference>
<feature type="binding site" evidence="14">
    <location>
        <position position="23"/>
    </location>
    <ligand>
        <name>Mg(2+)</name>
        <dbReference type="ChEBI" id="CHEBI:18420"/>
        <label>1</label>
    </ligand>
</feature>
<dbReference type="Gene3D" id="3.90.870.10">
    <property type="entry name" value="DHBP synthase"/>
    <property type="match status" value="1"/>
</dbReference>
<dbReference type="PANTHER" id="PTHR21327:SF34">
    <property type="entry name" value="3,4-DIHYDROXY-2-BUTANONE 4-PHOSPHATE SYNTHASE"/>
    <property type="match status" value="1"/>
</dbReference>
<reference evidence="15 16" key="1">
    <citation type="submission" date="2015-09" db="EMBL/GenBank/DDBJ databases">
        <title>Sorangium comparison.</title>
        <authorList>
            <person name="Zaburannyi N."/>
            <person name="Bunk B."/>
            <person name="Overmann J."/>
            <person name="Mueller R."/>
        </authorList>
    </citation>
    <scope>NUCLEOTIDE SEQUENCE [LARGE SCALE GENOMIC DNA]</scope>
    <source>
        <strain evidence="15 16">So ce26</strain>
    </source>
</reference>
<keyword evidence="11 14" id="KW-0460">Magnesium</keyword>
<comment type="cofactor">
    <cofactor evidence="2">
        <name>Mn(2+)</name>
        <dbReference type="ChEBI" id="CHEBI:29035"/>
    </cofactor>
</comment>
<comment type="similarity">
    <text evidence="5">In the N-terminal section; belongs to the DHBP synthase family.</text>
</comment>
<evidence type="ECO:0000256" key="10">
    <source>
        <dbReference type="ARBA" id="ARBA00022723"/>
    </source>
</evidence>
<evidence type="ECO:0000256" key="6">
    <source>
        <dbReference type="ARBA" id="ARBA00008976"/>
    </source>
</evidence>
<evidence type="ECO:0000256" key="4">
    <source>
        <dbReference type="ARBA" id="ARBA00004904"/>
    </source>
</evidence>
<evidence type="ECO:0000256" key="11">
    <source>
        <dbReference type="ARBA" id="ARBA00022842"/>
    </source>
</evidence>
<keyword evidence="13 14" id="KW-0456">Lyase</keyword>
<comment type="similarity">
    <text evidence="14">Belongs to the DHBP synthase family.</text>
</comment>
<evidence type="ECO:0000256" key="14">
    <source>
        <dbReference type="HAMAP-Rule" id="MF_00180"/>
    </source>
</evidence>
<dbReference type="GO" id="GO:0009231">
    <property type="term" value="P:riboflavin biosynthetic process"/>
    <property type="evidence" value="ECO:0007669"/>
    <property type="project" value="UniProtKB-UniRule"/>
</dbReference>
<keyword evidence="9 14" id="KW-0686">Riboflavin biosynthesis</keyword>
<evidence type="ECO:0000256" key="1">
    <source>
        <dbReference type="ARBA" id="ARBA00000141"/>
    </source>
</evidence>
<comment type="similarity">
    <text evidence="6">In the C-terminal section; belongs to the GTP cyclohydrolase II family.</text>
</comment>
<proteinExistence type="inferred from homology"/>
<protein>
    <recommendedName>
        <fullName evidence="8 14">3,4-dihydroxy-2-butanone 4-phosphate synthase</fullName>
        <shortName evidence="14">DHBP synthase</shortName>
        <ecNumber evidence="7 14">4.1.99.12</ecNumber>
    </recommendedName>
</protein>
<evidence type="ECO:0000313" key="15">
    <source>
        <dbReference type="EMBL" id="AUX48711.1"/>
    </source>
</evidence>
<dbReference type="Pfam" id="PF00926">
    <property type="entry name" value="DHBP_synthase"/>
    <property type="match status" value="1"/>
</dbReference>
<sequence>MQTAFEQLRSGGMVILVDDEAREDEGDLVVLAERATPEAINFMATHGRGLICLALTEEQVDRLGLPLMATRAGARRTTAFTVSIEAREGVTTGISARDRARTVAAAIARGASPRDLVSPGHVFPLRARGDGVLEREGHTEGAVDLARLAGGVPAAVICEIMNDDGTMARRRDLVRFGARHGLPIVGIGDVIRHRVVGEDVATRVGMAPFRPAGLDGEWKAHTYRLRGARQMLLLTHGAPGIGEERAGIVYTHRAALVSDLLGDGDLFDALRDIESVGAGAVVYVPPAAERGEGGGDGAIGFEIAVAARELEALGYRRITLLDSGAPWPAGPRREIDLATGDPPAVAVAASGLAPALRGRAIEGATRALRGGTEMAAEPAG</sequence>
<dbReference type="GO" id="GO:0000287">
    <property type="term" value="F:magnesium ion binding"/>
    <property type="evidence" value="ECO:0007669"/>
    <property type="project" value="UniProtKB-UniRule"/>
</dbReference>
<comment type="subunit">
    <text evidence="14">Homodimer.</text>
</comment>
<evidence type="ECO:0000256" key="7">
    <source>
        <dbReference type="ARBA" id="ARBA00012153"/>
    </source>
</evidence>
<comment type="cofactor">
    <cofactor evidence="14">
        <name>Mg(2+)</name>
        <dbReference type="ChEBI" id="CHEBI:18420"/>
    </cofactor>
    <cofactor evidence="14">
        <name>Mn(2+)</name>
        <dbReference type="ChEBI" id="CHEBI:29035"/>
    </cofactor>
    <text evidence="14">Binds 2 divalent metal cations per subunit. Magnesium or manganese.</text>
</comment>
<dbReference type="HAMAP" id="MF_00180">
    <property type="entry name" value="RibB"/>
    <property type="match status" value="1"/>
</dbReference>
<feature type="binding site" evidence="14">
    <location>
        <begin position="22"/>
        <end position="23"/>
    </location>
    <ligand>
        <name>D-ribulose 5-phosphate</name>
        <dbReference type="ChEBI" id="CHEBI:58121"/>
    </ligand>
</feature>
<dbReference type="NCBIfam" id="TIGR00506">
    <property type="entry name" value="ribB"/>
    <property type="match status" value="1"/>
</dbReference>
<comment type="catalytic activity">
    <reaction evidence="1 14">
        <text>D-ribulose 5-phosphate = (2S)-2-hydroxy-3-oxobutyl phosphate + formate + H(+)</text>
        <dbReference type="Rhea" id="RHEA:18457"/>
        <dbReference type="ChEBI" id="CHEBI:15378"/>
        <dbReference type="ChEBI" id="CHEBI:15740"/>
        <dbReference type="ChEBI" id="CHEBI:58121"/>
        <dbReference type="ChEBI" id="CHEBI:58830"/>
        <dbReference type="EC" id="4.1.99.12"/>
    </reaction>
</comment>
<feature type="binding site" evidence="14">
    <location>
        <position position="23"/>
    </location>
    <ligand>
        <name>Mg(2+)</name>
        <dbReference type="ChEBI" id="CHEBI:18420"/>
        <label>2</label>
    </ligand>
</feature>
<keyword evidence="12 14" id="KW-0464">Manganese</keyword>
<dbReference type="FunFam" id="3.90.870.10:FF:000001">
    <property type="entry name" value="Riboflavin biosynthesis protein RibBA"/>
    <property type="match status" value="1"/>
</dbReference>
<feature type="binding site" evidence="14">
    <location>
        <position position="138"/>
    </location>
    <ligand>
        <name>Mg(2+)</name>
        <dbReference type="ChEBI" id="CHEBI:18420"/>
        <label>2</label>
    </ligand>
</feature>
<evidence type="ECO:0000256" key="9">
    <source>
        <dbReference type="ARBA" id="ARBA00022619"/>
    </source>
</evidence>
<evidence type="ECO:0000256" key="5">
    <source>
        <dbReference type="ARBA" id="ARBA00005520"/>
    </source>
</evidence>
<name>A0A2L0FB09_SORCE</name>
<dbReference type="EC" id="4.1.99.12" evidence="7 14"/>
<evidence type="ECO:0000256" key="8">
    <source>
        <dbReference type="ARBA" id="ARBA00018836"/>
    </source>
</evidence>
<dbReference type="UniPathway" id="UPA00275">
    <property type="reaction ID" value="UER00399"/>
</dbReference>
<comment type="function">
    <text evidence="3 14">Catalyzes the conversion of D-ribulose 5-phosphate to formate and 3,4-dihydroxy-2-butanone 4-phosphate.</text>
</comment>